<evidence type="ECO:0000313" key="1">
    <source>
        <dbReference type="EMBL" id="KAH7955584.1"/>
    </source>
</evidence>
<dbReference type="Proteomes" id="UP000821837">
    <property type="component" value="Unassembled WGS sequence"/>
</dbReference>
<comment type="caution">
    <text evidence="1">The sequence shown here is derived from an EMBL/GenBank/DDBJ whole genome shotgun (WGS) entry which is preliminary data.</text>
</comment>
<reference evidence="1" key="1">
    <citation type="journal article" date="2020" name="Cell">
        <title>Large-Scale Comparative Analyses of Tick Genomes Elucidate Their Genetic Diversity and Vector Capacities.</title>
        <authorList>
            <consortium name="Tick Genome and Microbiome Consortium (TIGMIC)"/>
            <person name="Jia N."/>
            <person name="Wang J."/>
            <person name="Shi W."/>
            <person name="Du L."/>
            <person name="Sun Y."/>
            <person name="Zhan W."/>
            <person name="Jiang J.F."/>
            <person name="Wang Q."/>
            <person name="Zhang B."/>
            <person name="Ji P."/>
            <person name="Bell-Sakyi L."/>
            <person name="Cui X.M."/>
            <person name="Yuan T.T."/>
            <person name="Jiang B.G."/>
            <person name="Yang W.F."/>
            <person name="Lam T.T."/>
            <person name="Chang Q.C."/>
            <person name="Ding S.J."/>
            <person name="Wang X.J."/>
            <person name="Zhu J.G."/>
            <person name="Ruan X.D."/>
            <person name="Zhao L."/>
            <person name="Wei J.T."/>
            <person name="Ye R.Z."/>
            <person name="Que T.C."/>
            <person name="Du C.H."/>
            <person name="Zhou Y.H."/>
            <person name="Cheng J.X."/>
            <person name="Dai P.F."/>
            <person name="Guo W.B."/>
            <person name="Han X.H."/>
            <person name="Huang E.J."/>
            <person name="Li L.F."/>
            <person name="Wei W."/>
            <person name="Gao Y.C."/>
            <person name="Liu J.Z."/>
            <person name="Shao H.Z."/>
            <person name="Wang X."/>
            <person name="Wang C.C."/>
            <person name="Yang T.C."/>
            <person name="Huo Q.B."/>
            <person name="Li W."/>
            <person name="Chen H.Y."/>
            <person name="Chen S.E."/>
            <person name="Zhou L.G."/>
            <person name="Ni X.B."/>
            <person name="Tian J.H."/>
            <person name="Sheng Y."/>
            <person name="Liu T."/>
            <person name="Pan Y.S."/>
            <person name="Xia L.Y."/>
            <person name="Li J."/>
            <person name="Zhao F."/>
            <person name="Cao W.C."/>
        </authorList>
    </citation>
    <scope>NUCLEOTIDE SEQUENCE</scope>
    <source>
        <strain evidence="1">Rsan-2018</strain>
    </source>
</reference>
<sequence>MKPFSTTLKISAAAYMLAFFTNHAATVGMANIRSEPFHLPNKGTPQGFPGSSTLSLGYIMRYTPNPTKNVRARYRRSSENAWKFSGSIATKIVNITEESGLAG</sequence>
<reference evidence="1" key="2">
    <citation type="submission" date="2021-09" db="EMBL/GenBank/DDBJ databases">
        <authorList>
            <person name="Jia N."/>
            <person name="Wang J."/>
            <person name="Shi W."/>
            <person name="Du L."/>
            <person name="Sun Y."/>
            <person name="Zhan W."/>
            <person name="Jiang J."/>
            <person name="Wang Q."/>
            <person name="Zhang B."/>
            <person name="Ji P."/>
            <person name="Sakyi L.B."/>
            <person name="Cui X."/>
            <person name="Yuan T."/>
            <person name="Jiang B."/>
            <person name="Yang W."/>
            <person name="Lam T.T.-Y."/>
            <person name="Chang Q."/>
            <person name="Ding S."/>
            <person name="Wang X."/>
            <person name="Zhu J."/>
            <person name="Ruan X."/>
            <person name="Zhao L."/>
            <person name="Wei J."/>
            <person name="Que T."/>
            <person name="Du C."/>
            <person name="Cheng J."/>
            <person name="Dai P."/>
            <person name="Han X."/>
            <person name="Huang E."/>
            <person name="Gao Y."/>
            <person name="Liu J."/>
            <person name="Shao H."/>
            <person name="Ye R."/>
            <person name="Li L."/>
            <person name="Wei W."/>
            <person name="Wang X."/>
            <person name="Wang C."/>
            <person name="Huo Q."/>
            <person name="Li W."/>
            <person name="Guo W."/>
            <person name="Chen H."/>
            <person name="Chen S."/>
            <person name="Zhou L."/>
            <person name="Zhou L."/>
            <person name="Ni X."/>
            <person name="Tian J."/>
            <person name="Zhou Y."/>
            <person name="Sheng Y."/>
            <person name="Liu T."/>
            <person name="Pan Y."/>
            <person name="Xia L."/>
            <person name="Li J."/>
            <person name="Zhao F."/>
            <person name="Cao W."/>
        </authorList>
    </citation>
    <scope>NUCLEOTIDE SEQUENCE</scope>
    <source>
        <strain evidence="1">Rsan-2018</strain>
        <tissue evidence="1">Larvae</tissue>
    </source>
</reference>
<keyword evidence="2" id="KW-1185">Reference proteome</keyword>
<proteinExistence type="predicted"/>
<dbReference type="EMBL" id="JABSTV010001250">
    <property type="protein sequence ID" value="KAH7955584.1"/>
    <property type="molecule type" value="Genomic_DNA"/>
</dbReference>
<dbReference type="AlphaFoldDB" id="A0A9D4PTP1"/>
<evidence type="ECO:0000313" key="2">
    <source>
        <dbReference type="Proteomes" id="UP000821837"/>
    </source>
</evidence>
<accession>A0A9D4PTP1</accession>
<name>A0A9D4PTP1_RHISA</name>
<organism evidence="1 2">
    <name type="scientific">Rhipicephalus sanguineus</name>
    <name type="common">Brown dog tick</name>
    <name type="synonym">Ixodes sanguineus</name>
    <dbReference type="NCBI Taxonomy" id="34632"/>
    <lineage>
        <taxon>Eukaryota</taxon>
        <taxon>Metazoa</taxon>
        <taxon>Ecdysozoa</taxon>
        <taxon>Arthropoda</taxon>
        <taxon>Chelicerata</taxon>
        <taxon>Arachnida</taxon>
        <taxon>Acari</taxon>
        <taxon>Parasitiformes</taxon>
        <taxon>Ixodida</taxon>
        <taxon>Ixodoidea</taxon>
        <taxon>Ixodidae</taxon>
        <taxon>Rhipicephalinae</taxon>
        <taxon>Rhipicephalus</taxon>
        <taxon>Rhipicephalus</taxon>
    </lineage>
</organism>
<gene>
    <name evidence="1" type="ORF">HPB52_001670</name>
</gene>
<protein>
    <submittedName>
        <fullName evidence="1">Uncharacterized protein</fullName>
    </submittedName>
</protein>